<keyword evidence="7" id="KW-0378">Hydrolase</keyword>
<gene>
    <name evidence="11" type="ORF">EV702DRAFT_1142594</name>
</gene>
<dbReference type="GO" id="GO:0005737">
    <property type="term" value="C:cytoplasm"/>
    <property type="evidence" value="ECO:0007669"/>
    <property type="project" value="UniProtKB-SubCell"/>
</dbReference>
<dbReference type="Proteomes" id="UP000714275">
    <property type="component" value="Unassembled WGS sequence"/>
</dbReference>
<dbReference type="Pfam" id="PF19283">
    <property type="entry name" value="APEH_N"/>
    <property type="match status" value="1"/>
</dbReference>
<evidence type="ECO:0000256" key="4">
    <source>
        <dbReference type="ARBA" id="ARBA00011881"/>
    </source>
</evidence>
<dbReference type="SUPFAM" id="SSF53474">
    <property type="entry name" value="alpha/beta-Hydrolases"/>
    <property type="match status" value="1"/>
</dbReference>
<evidence type="ECO:0000259" key="10">
    <source>
        <dbReference type="Pfam" id="PF19283"/>
    </source>
</evidence>
<accession>A0A9P6ZKE6</accession>
<dbReference type="OrthoDB" id="43744at2759"/>
<dbReference type="Pfam" id="PF00326">
    <property type="entry name" value="Peptidase_S9"/>
    <property type="match status" value="1"/>
</dbReference>
<name>A0A9P6ZKE6_9AGAM</name>
<organism evidence="11 12">
    <name type="scientific">Suillus placidus</name>
    <dbReference type="NCBI Taxonomy" id="48579"/>
    <lineage>
        <taxon>Eukaryota</taxon>
        <taxon>Fungi</taxon>
        <taxon>Dikarya</taxon>
        <taxon>Basidiomycota</taxon>
        <taxon>Agaricomycotina</taxon>
        <taxon>Agaricomycetes</taxon>
        <taxon>Agaricomycetidae</taxon>
        <taxon>Boletales</taxon>
        <taxon>Suillineae</taxon>
        <taxon>Suillaceae</taxon>
        <taxon>Suillus</taxon>
    </lineage>
</organism>
<sequence>MSWSDLKSHYREVRLGGRSRKNIASVGEDEQKSADPHKRRKMKRSWKGIIVYCGIFRCPILLRVRVPLRFKYGVCKSVWSAFSYSACRGTMFMSSYRLFNRVNLFSTNLKFFRRQCTRAEHISGSRPRTLGLSKRSFVKRQNHTSTTADMSLLQHTGPSTLYTELAELPLPVSADFVGGDVARVTYSVRDHERNITQSLTKTFSGGITSDHQTTSHDSSEVKAFAISPSKSRQAILREVANGTSTKRFVEIWAGTQIEASLDVTMYHDAFHTDDFTSSLSFSPSETSLLYTAEANINSDDDASDDPYPKFRYIPHFGEPSRAKKRSTIFLFRWTRSTAFTRAAKQDMLLVALSLAQPTQVPVLFGQATFATEDIIYASGHEHTKDGRLLGVKWCFNRPMGIWEIKLPESATVQGTPFGAKISCNALRLTPSERSCRSPRVLYDDSQTPTKLFWFSNPVGGPHASCVSLEYRDLATGTNKVLVDTVMEPTPETDFPGLYPNYNMPSSPFLRRGDFVYIVLHSLWRSRATILFIDTESGAVSDETKTRDGDPLYSWGLHATDNKTRFICSRSTPTTPSEVLLGYFDQHDNLNWKVLDVPTLSFATENALRDLTASIIPIGARPPTETLVIQSKKASARPGPKPICVTVPHGGPHASSTTSFHPATAALALEGYTLSLPNYTGSMGYGEKYIQKLLGHCGTMDVQDVVESVNELVRLGISEHGRQVVQGGSHGGFLTAHLIGQYPTLFNAAVMRNPVTSAGELTASDIPDWAYAEFGLQFTPNSLMTPATFQKMFEASPIAHVDNVRAPVLLLIGEDDLRAVPAQGLRYYHALKGRERGVEMLWFKGETHPLDGVEAARVSWEAGRDWFKKLGQNPAD</sequence>
<dbReference type="GO" id="GO:0006508">
    <property type="term" value="P:proteolysis"/>
    <property type="evidence" value="ECO:0007669"/>
    <property type="project" value="InterPro"/>
</dbReference>
<keyword evidence="6" id="KW-0963">Cytoplasm</keyword>
<protein>
    <recommendedName>
        <fullName evidence="5">acylaminoacyl-peptidase</fullName>
        <ecNumber evidence="5">3.4.19.1</ecNumber>
    </recommendedName>
    <alternativeName>
        <fullName evidence="8">Dipeptidyl-peptidase V</fullName>
    </alternativeName>
</protein>
<evidence type="ECO:0000256" key="3">
    <source>
        <dbReference type="ARBA" id="ARBA00010040"/>
    </source>
</evidence>
<dbReference type="GO" id="GO:0008242">
    <property type="term" value="F:omega peptidase activity"/>
    <property type="evidence" value="ECO:0007669"/>
    <property type="project" value="UniProtKB-EC"/>
</dbReference>
<dbReference type="GO" id="GO:0004252">
    <property type="term" value="F:serine-type endopeptidase activity"/>
    <property type="evidence" value="ECO:0007669"/>
    <property type="project" value="TreeGrafter"/>
</dbReference>
<evidence type="ECO:0000313" key="12">
    <source>
        <dbReference type="Proteomes" id="UP000714275"/>
    </source>
</evidence>
<evidence type="ECO:0000256" key="1">
    <source>
        <dbReference type="ARBA" id="ARBA00000721"/>
    </source>
</evidence>
<keyword evidence="12" id="KW-1185">Reference proteome</keyword>
<dbReference type="Gene3D" id="3.40.50.1820">
    <property type="entry name" value="alpha/beta hydrolase"/>
    <property type="match status" value="1"/>
</dbReference>
<feature type="domain" description="Acylamino-acid-releasing enzyme N-terminal" evidence="10">
    <location>
        <begin position="210"/>
        <end position="601"/>
    </location>
</feature>
<evidence type="ECO:0000313" key="11">
    <source>
        <dbReference type="EMBL" id="KAG1769143.1"/>
    </source>
</evidence>
<dbReference type="EC" id="3.4.19.1" evidence="5"/>
<evidence type="ECO:0000256" key="8">
    <source>
        <dbReference type="ARBA" id="ARBA00032829"/>
    </source>
</evidence>
<feature type="domain" description="Peptidase S9 prolyl oligopeptidase catalytic" evidence="9">
    <location>
        <begin position="660"/>
        <end position="868"/>
    </location>
</feature>
<evidence type="ECO:0000256" key="2">
    <source>
        <dbReference type="ARBA" id="ARBA00004496"/>
    </source>
</evidence>
<proteinExistence type="inferred from homology"/>
<reference evidence="11" key="1">
    <citation type="journal article" date="2020" name="New Phytol.">
        <title>Comparative genomics reveals dynamic genome evolution in host specialist ectomycorrhizal fungi.</title>
        <authorList>
            <person name="Lofgren L.A."/>
            <person name="Nguyen N.H."/>
            <person name="Vilgalys R."/>
            <person name="Ruytinx J."/>
            <person name="Liao H.L."/>
            <person name="Branco S."/>
            <person name="Kuo A."/>
            <person name="LaButti K."/>
            <person name="Lipzen A."/>
            <person name="Andreopoulos W."/>
            <person name="Pangilinan J."/>
            <person name="Riley R."/>
            <person name="Hundley H."/>
            <person name="Na H."/>
            <person name="Barry K."/>
            <person name="Grigoriev I.V."/>
            <person name="Stajich J.E."/>
            <person name="Kennedy P.G."/>
        </authorList>
    </citation>
    <scope>NUCLEOTIDE SEQUENCE</scope>
    <source>
        <strain evidence="11">DOB743</strain>
    </source>
</reference>
<dbReference type="PANTHER" id="PTHR42776">
    <property type="entry name" value="SERINE PEPTIDASE S9 FAMILY MEMBER"/>
    <property type="match status" value="1"/>
</dbReference>
<dbReference type="InterPro" id="IPR045550">
    <property type="entry name" value="AARE_N"/>
</dbReference>
<evidence type="ECO:0000256" key="7">
    <source>
        <dbReference type="ARBA" id="ARBA00022801"/>
    </source>
</evidence>
<dbReference type="InterPro" id="IPR001375">
    <property type="entry name" value="Peptidase_S9_cat"/>
</dbReference>
<comment type="caution">
    <text evidence="11">The sequence shown here is derived from an EMBL/GenBank/DDBJ whole genome shotgun (WGS) entry which is preliminary data.</text>
</comment>
<comment type="similarity">
    <text evidence="3">Belongs to the peptidase S9C family.</text>
</comment>
<evidence type="ECO:0000256" key="5">
    <source>
        <dbReference type="ARBA" id="ARBA00012917"/>
    </source>
</evidence>
<dbReference type="AlphaFoldDB" id="A0A9P6ZKE6"/>
<comment type="subcellular location">
    <subcellularLocation>
        <location evidence="2">Cytoplasm</location>
    </subcellularLocation>
</comment>
<comment type="subunit">
    <text evidence="4">Homotetramer.</text>
</comment>
<dbReference type="EMBL" id="JABBWD010000074">
    <property type="protein sequence ID" value="KAG1769143.1"/>
    <property type="molecule type" value="Genomic_DNA"/>
</dbReference>
<comment type="catalytic activity">
    <reaction evidence="1">
        <text>Cleavage of an N-acetyl or N-formyl amino acid from the N-terminus of a polypeptide.</text>
        <dbReference type="EC" id="3.4.19.1"/>
    </reaction>
</comment>
<dbReference type="PANTHER" id="PTHR42776:SF4">
    <property type="entry name" value="ACYLAMINO-ACID-RELEASING ENZYME"/>
    <property type="match status" value="1"/>
</dbReference>
<dbReference type="InterPro" id="IPR029058">
    <property type="entry name" value="AB_hydrolase_fold"/>
</dbReference>
<evidence type="ECO:0000259" key="9">
    <source>
        <dbReference type="Pfam" id="PF00326"/>
    </source>
</evidence>
<evidence type="ECO:0000256" key="6">
    <source>
        <dbReference type="ARBA" id="ARBA00022490"/>
    </source>
</evidence>